<evidence type="ECO:0000259" key="11">
    <source>
        <dbReference type="Pfam" id="PF17941"/>
    </source>
</evidence>
<dbReference type="NCBIfam" id="NF003917">
    <property type="entry name" value="PRK05443.1-1"/>
    <property type="match status" value="1"/>
</dbReference>
<dbReference type="InterPro" id="IPR025198">
    <property type="entry name" value="PPK_N_dom"/>
</dbReference>
<evidence type="ECO:0000313" key="12">
    <source>
        <dbReference type="EMBL" id="MST69288.1"/>
    </source>
</evidence>
<dbReference type="GO" id="GO:0005524">
    <property type="term" value="F:ATP binding"/>
    <property type="evidence" value="ECO:0007669"/>
    <property type="project" value="UniProtKB-KW"/>
</dbReference>
<evidence type="ECO:0000256" key="1">
    <source>
        <dbReference type="ARBA" id="ARBA00022553"/>
    </source>
</evidence>
<dbReference type="NCBIfam" id="TIGR03705">
    <property type="entry name" value="poly_P_kin"/>
    <property type="match status" value="1"/>
</dbReference>
<dbReference type="AlphaFoldDB" id="A0A6A8MA24"/>
<keyword evidence="5" id="KW-0067">ATP-binding</keyword>
<dbReference type="GO" id="GO:0006799">
    <property type="term" value="P:polyphosphate biosynthetic process"/>
    <property type="evidence" value="ECO:0007669"/>
    <property type="project" value="InterPro"/>
</dbReference>
<accession>A0A6A8MA24</accession>
<dbReference type="InterPro" id="IPR024953">
    <property type="entry name" value="PP_kinase_middle"/>
</dbReference>
<evidence type="ECO:0000259" key="8">
    <source>
        <dbReference type="Pfam" id="PF02503"/>
    </source>
</evidence>
<name>A0A6A8MA24_9FIRM</name>
<dbReference type="InterPro" id="IPR041108">
    <property type="entry name" value="PP_kinase_C_1"/>
</dbReference>
<evidence type="ECO:0000256" key="6">
    <source>
        <dbReference type="RuleBase" id="RU003800"/>
    </source>
</evidence>
<dbReference type="PANTHER" id="PTHR30218">
    <property type="entry name" value="POLYPHOSPHATE KINASE"/>
    <property type="match status" value="1"/>
</dbReference>
<protein>
    <recommendedName>
        <fullName evidence="6">Polyphosphate kinase</fullName>
        <ecNumber evidence="6">2.7.4.1</ecNumber>
    </recommendedName>
</protein>
<dbReference type="RefSeq" id="WP_154572759.1">
    <property type="nucleotide sequence ID" value="NZ_VUNB01000005.1"/>
</dbReference>
<feature type="compositionally biased region" description="Basic and acidic residues" evidence="7">
    <location>
        <begin position="14"/>
        <end position="26"/>
    </location>
</feature>
<keyword evidence="1 6" id="KW-0597">Phosphoprotein</keyword>
<keyword evidence="2 6" id="KW-0808">Transferase</keyword>
<comment type="similarity">
    <text evidence="6">Belongs to the polyphosphate kinase 1 (PPK1) family.</text>
</comment>
<comment type="PTM">
    <text evidence="6">An intermediate of this reaction is the autophosphorylated ppk in which a phosphate is covalently linked to a histidine residue through a N-P bond.</text>
</comment>
<dbReference type="SUPFAM" id="SSF56024">
    <property type="entry name" value="Phospholipase D/nuclease"/>
    <property type="match status" value="2"/>
</dbReference>
<feature type="region of interest" description="Disordered" evidence="7">
    <location>
        <begin position="1"/>
        <end position="26"/>
    </location>
</feature>
<dbReference type="InterPro" id="IPR025200">
    <property type="entry name" value="PPK_C_dom2"/>
</dbReference>
<dbReference type="InterPro" id="IPR036832">
    <property type="entry name" value="PPK_N_dom_sf"/>
</dbReference>
<dbReference type="EMBL" id="VUNB01000005">
    <property type="protein sequence ID" value="MST69288.1"/>
    <property type="molecule type" value="Genomic_DNA"/>
</dbReference>
<dbReference type="EC" id="2.7.4.1" evidence="6"/>
<proteinExistence type="inferred from homology"/>
<feature type="domain" description="Polyphosphate kinase middle" evidence="8">
    <location>
        <begin position="152"/>
        <end position="320"/>
    </location>
</feature>
<dbReference type="SUPFAM" id="SSF143724">
    <property type="entry name" value="PHP14-like"/>
    <property type="match status" value="1"/>
</dbReference>
<dbReference type="Gene3D" id="3.30.1840.10">
    <property type="entry name" value="Polyphosphate kinase middle domain"/>
    <property type="match status" value="1"/>
</dbReference>
<dbReference type="SUPFAM" id="SSF140356">
    <property type="entry name" value="PPK N-terminal domain-like"/>
    <property type="match status" value="1"/>
</dbReference>
<dbReference type="InterPro" id="IPR036830">
    <property type="entry name" value="PP_kinase_middle_dom_sf"/>
</dbReference>
<evidence type="ECO:0000256" key="7">
    <source>
        <dbReference type="SAM" id="MobiDB-lite"/>
    </source>
</evidence>
<dbReference type="PANTHER" id="PTHR30218:SF0">
    <property type="entry name" value="POLYPHOSPHATE KINASE"/>
    <property type="match status" value="1"/>
</dbReference>
<feature type="domain" description="Polyphosphate kinase C-terminal" evidence="11">
    <location>
        <begin position="358"/>
        <end position="519"/>
    </location>
</feature>
<dbReference type="Gene3D" id="1.20.58.310">
    <property type="entry name" value="Polyphosphate kinase N-terminal domain"/>
    <property type="match status" value="1"/>
</dbReference>
<comment type="function">
    <text evidence="6">Catalyzes the reversible transfer of the terminal phosphate of ATP to form a long-chain polyphosphate (polyP).</text>
</comment>
<evidence type="ECO:0000256" key="2">
    <source>
        <dbReference type="ARBA" id="ARBA00022679"/>
    </source>
</evidence>
<evidence type="ECO:0000256" key="5">
    <source>
        <dbReference type="ARBA" id="ARBA00022840"/>
    </source>
</evidence>
<organism evidence="12">
    <name type="scientific">Baileyella intestinalis</name>
    <dbReference type="NCBI Taxonomy" id="2606709"/>
    <lineage>
        <taxon>Bacteria</taxon>
        <taxon>Bacillati</taxon>
        <taxon>Bacillota</taxon>
        <taxon>Clostridia</taxon>
        <taxon>Peptostreptococcales</taxon>
        <taxon>Anaerovoracaceae</taxon>
        <taxon>Baileyella</taxon>
    </lineage>
</organism>
<dbReference type="InterPro" id="IPR003414">
    <property type="entry name" value="PP_kinase"/>
</dbReference>
<comment type="caution">
    <text evidence="12">The sequence shown here is derived from an EMBL/GenBank/DDBJ whole genome shotgun (WGS) entry which is preliminary data.</text>
</comment>
<dbReference type="Pfam" id="PF02503">
    <property type="entry name" value="PP_kinase"/>
    <property type="match status" value="1"/>
</dbReference>
<keyword evidence="4 12" id="KW-0418">Kinase</keyword>
<evidence type="ECO:0000256" key="4">
    <source>
        <dbReference type="ARBA" id="ARBA00022777"/>
    </source>
</evidence>
<feature type="domain" description="Polyphosphate kinase C-terminal" evidence="10">
    <location>
        <begin position="529"/>
        <end position="687"/>
    </location>
</feature>
<keyword evidence="3" id="KW-0547">Nucleotide-binding</keyword>
<feature type="domain" description="Polyphosphate kinase N-terminal" evidence="9">
    <location>
        <begin position="35"/>
        <end position="138"/>
    </location>
</feature>
<dbReference type="GO" id="GO:0009358">
    <property type="term" value="C:polyphosphate kinase complex"/>
    <property type="evidence" value="ECO:0007669"/>
    <property type="project" value="InterPro"/>
</dbReference>
<dbReference type="Pfam" id="PF13089">
    <property type="entry name" value="PP_kinase_N"/>
    <property type="match status" value="1"/>
</dbReference>
<dbReference type="Pfam" id="PF17941">
    <property type="entry name" value="PP_kinase_C_1"/>
    <property type="match status" value="1"/>
</dbReference>
<dbReference type="GO" id="GO:0008976">
    <property type="term" value="F:polyphosphate kinase activity"/>
    <property type="evidence" value="ECO:0007669"/>
    <property type="project" value="UniProtKB-EC"/>
</dbReference>
<reference evidence="12" key="1">
    <citation type="submission" date="2019-09" db="EMBL/GenBank/DDBJ databases">
        <title>In-depth cultivation of the pig gut microbiome towards novel bacterial diversity and tailored functional studies.</title>
        <authorList>
            <person name="Wylensek D."/>
            <person name="Hitch T.C.A."/>
            <person name="Clavel T."/>
        </authorList>
    </citation>
    <scope>NUCLEOTIDE SEQUENCE</scope>
    <source>
        <strain evidence="12">RF-744-FAT-WT-3</strain>
    </source>
</reference>
<evidence type="ECO:0000259" key="9">
    <source>
        <dbReference type="Pfam" id="PF13089"/>
    </source>
</evidence>
<sequence>MSEINAPEIDCTPSEEKVPGSKIPEAKGHKCKYTQNREISWLRFNMRVLDEACDPAVPLMERIKFFSIFSSNLDEFFMVRVGSLVDMAQLSPHERDNKTGMNAGEQLDLIYETVHRMMPAKYSRYERLCRELDDWGISRISFAGLTNTDMIFVRNYFLQHILPAASSGILEDGSDTLEFKSKDLYVASRLEKNGHHSTGVIKLPDNIERFVRLPGEGIRYILTEDILCGMAQVIFKKYKVLESCILSVTRNADLSFDDEKFDDSDDDFLEKFSRLLHKRNMLSVVRLEVSWPVSSQMIAQLKKTFDIIDTQIFIEKCPIKPDYASALIRLLPAQDRNTLLYRPYDPVWPSDISTSKSMVEQIMEKDRLLFFPFDSVDPFLNLLVEACNRTDVFSIKITIYRLANPSRIASILCRAAENGKDVTVLMELRARFDEANNIFWAKKMEQSGCKVFYGLEKYKCHSKLCLISMNTEGEIHYITQIGTGNYNEVTNRLYTDLSLMTASREIGKDADDFFRNIMESRINGTYSRLLVSPLGIKSSLISMINEQARLGKEGYICIKANSVTERGIIDALAQASMAGVEIRLIIRGICCLLPEVPGYTDNIHVTSIVGRYLEHGRIYCFGRGENAKLFISSADLMTRNLNRRVEVACPVADPYIRKELLTILDTQLRDNVKARTMRKDGTYEKKALLPSTTLQGASINAARSSGTSNSGSICSSQDEFMVKSIHNESDSPETDNYFSKLWS</sequence>
<dbReference type="Pfam" id="PF13090">
    <property type="entry name" value="PP_kinase_C"/>
    <property type="match status" value="1"/>
</dbReference>
<dbReference type="PIRSF" id="PIRSF015589">
    <property type="entry name" value="PP_kinase"/>
    <property type="match status" value="1"/>
</dbReference>
<dbReference type="Gene3D" id="3.30.870.10">
    <property type="entry name" value="Endonuclease Chain A"/>
    <property type="match status" value="2"/>
</dbReference>
<gene>
    <name evidence="12" type="primary">ppk1</name>
    <name evidence="12" type="ORF">FYJ66_06760</name>
</gene>
<evidence type="ECO:0000259" key="10">
    <source>
        <dbReference type="Pfam" id="PF13090"/>
    </source>
</evidence>
<evidence type="ECO:0000256" key="3">
    <source>
        <dbReference type="ARBA" id="ARBA00022741"/>
    </source>
</evidence>
<comment type="catalytic activity">
    <reaction evidence="6">
        <text>[phosphate](n) + ATP = [phosphate](n+1) + ADP</text>
        <dbReference type="Rhea" id="RHEA:19573"/>
        <dbReference type="Rhea" id="RHEA-COMP:9859"/>
        <dbReference type="Rhea" id="RHEA-COMP:14280"/>
        <dbReference type="ChEBI" id="CHEBI:16838"/>
        <dbReference type="ChEBI" id="CHEBI:30616"/>
        <dbReference type="ChEBI" id="CHEBI:456216"/>
        <dbReference type="EC" id="2.7.4.1"/>
    </reaction>
</comment>